<evidence type="ECO:0000313" key="2">
    <source>
        <dbReference type="Proteomes" id="UP000017747"/>
    </source>
</evidence>
<comment type="caution">
    <text evidence="1">The sequence shown here is derived from an EMBL/GenBank/DDBJ whole genome shotgun (WGS) entry which is preliminary data.</text>
</comment>
<sequence>MYAEVAEHRMPYDIDGTEVGFRSMSDINTIDQIIGNGLASWLDSTAKGNLNKENRSQSWKVADYRLGAAFWFFFPELREVNKVAFHWGSTTASTFVSQTIQGSADTTNGVDGTWETGVYTIPAANTDMDHWRNKIFTLSFSGPVKAIRIGFRETSPQFDDLYLCGIHFYGRKAAGEQPDDVALTDASGVELTSLIDFGDQPEGTTEIQSFKIKNTSSSKIANNVNIQLNHGDFTISFSQDGPWQSVLDISSIGPGSLSSTIFVRNLLGPPLLTLGPKAARAIVTVGTWS</sequence>
<gene>
    <name evidence="1" type="ORF">T472_0211280</name>
</gene>
<organism evidence="1 2">
    <name type="scientific">Youngiibacter fragilis 232.1</name>
    <dbReference type="NCBI Taxonomy" id="994573"/>
    <lineage>
        <taxon>Bacteria</taxon>
        <taxon>Bacillati</taxon>
        <taxon>Bacillota</taxon>
        <taxon>Clostridia</taxon>
        <taxon>Eubacteriales</taxon>
        <taxon>Clostridiaceae</taxon>
        <taxon>Youngiibacter</taxon>
    </lineage>
</organism>
<dbReference type="AlphaFoldDB" id="V7I327"/>
<proteinExistence type="predicted"/>
<name>V7I327_9CLOT</name>
<dbReference type="RefSeq" id="WP_023863591.1">
    <property type="nucleotide sequence ID" value="NZ_AXUN02000179.1"/>
</dbReference>
<reference evidence="1 2" key="1">
    <citation type="journal article" date="2014" name="Genome Announc.">
        <title>Genome Sequence of Youngiibacter fragilis, the Type Strain of the Genus Youngiibacter.</title>
        <authorList>
            <person name="Wawrik C.B."/>
            <person name="Callaghan A.V."/>
            <person name="Stamps B.W."/>
            <person name="Wawrik B."/>
        </authorList>
    </citation>
    <scope>NUCLEOTIDE SEQUENCE [LARGE SCALE GENOMIC DNA]</scope>
    <source>
        <strain evidence="1 2">232.1</strain>
    </source>
</reference>
<protein>
    <submittedName>
        <fullName evidence="1">Uncharacterized protein</fullName>
    </submittedName>
</protein>
<accession>V7I327</accession>
<dbReference type="OrthoDB" id="3036391at2"/>
<keyword evidence="2" id="KW-1185">Reference proteome</keyword>
<dbReference type="Proteomes" id="UP000017747">
    <property type="component" value="Unassembled WGS sequence"/>
</dbReference>
<dbReference type="PATRIC" id="fig|994573.3.peg.2092"/>
<dbReference type="STRING" id="994573.T472_0211280"/>
<evidence type="ECO:0000313" key="1">
    <source>
        <dbReference type="EMBL" id="ETA80635.1"/>
    </source>
</evidence>
<dbReference type="eggNOG" id="ENOG5033Q8S">
    <property type="taxonomic scope" value="Bacteria"/>
</dbReference>
<dbReference type="EMBL" id="AXUN02000179">
    <property type="protein sequence ID" value="ETA80635.1"/>
    <property type="molecule type" value="Genomic_DNA"/>
</dbReference>